<dbReference type="Proteomes" id="UP001597347">
    <property type="component" value="Unassembled WGS sequence"/>
</dbReference>
<name>A0ABW4LD86_9MICO</name>
<dbReference type="EMBL" id="JBHUEA010000006">
    <property type="protein sequence ID" value="MFD1721057.1"/>
    <property type="molecule type" value="Genomic_DNA"/>
</dbReference>
<proteinExistence type="predicted"/>
<evidence type="ECO:0008006" key="4">
    <source>
        <dbReference type="Google" id="ProtNLM"/>
    </source>
</evidence>
<dbReference type="RefSeq" id="WP_377932949.1">
    <property type="nucleotide sequence ID" value="NZ_JBHUEA010000006.1"/>
</dbReference>
<evidence type="ECO:0000256" key="1">
    <source>
        <dbReference type="SAM" id="MobiDB-lite"/>
    </source>
</evidence>
<gene>
    <name evidence="2" type="ORF">ACFSBI_05800</name>
</gene>
<reference evidence="3" key="1">
    <citation type="journal article" date="2019" name="Int. J. Syst. Evol. Microbiol.">
        <title>The Global Catalogue of Microorganisms (GCM) 10K type strain sequencing project: providing services to taxonomists for standard genome sequencing and annotation.</title>
        <authorList>
            <consortium name="The Broad Institute Genomics Platform"/>
            <consortium name="The Broad Institute Genome Sequencing Center for Infectious Disease"/>
            <person name="Wu L."/>
            <person name="Ma J."/>
        </authorList>
    </citation>
    <scope>NUCLEOTIDE SEQUENCE [LARGE SCALE GENOMIC DNA]</scope>
    <source>
        <strain evidence="3">CGMCC 1.12471</strain>
    </source>
</reference>
<organism evidence="2 3">
    <name type="scientific">Amnibacterium endophyticum</name>
    <dbReference type="NCBI Taxonomy" id="2109337"/>
    <lineage>
        <taxon>Bacteria</taxon>
        <taxon>Bacillati</taxon>
        <taxon>Actinomycetota</taxon>
        <taxon>Actinomycetes</taxon>
        <taxon>Micrococcales</taxon>
        <taxon>Microbacteriaceae</taxon>
        <taxon>Amnibacterium</taxon>
    </lineage>
</organism>
<sequence length="119" mass="11754">MSDTNEAEGVGAADPITGITGAKDDLAASAQLPDTGVEDGDAEEESDGGEAADVASGDHEAIQAESMETVTNDAVAGDTVYPGPGDGNDGPTGGAPGEVTPIQPENEVDPGSIDLDDER</sequence>
<evidence type="ECO:0000313" key="2">
    <source>
        <dbReference type="EMBL" id="MFD1721057.1"/>
    </source>
</evidence>
<evidence type="ECO:0000313" key="3">
    <source>
        <dbReference type="Proteomes" id="UP001597347"/>
    </source>
</evidence>
<comment type="caution">
    <text evidence="2">The sequence shown here is derived from an EMBL/GenBank/DDBJ whole genome shotgun (WGS) entry which is preliminary data.</text>
</comment>
<accession>A0ABW4LD86</accession>
<feature type="compositionally biased region" description="Acidic residues" evidence="1">
    <location>
        <begin position="36"/>
        <end position="50"/>
    </location>
</feature>
<feature type="compositionally biased region" description="Gly residues" evidence="1">
    <location>
        <begin position="84"/>
        <end position="96"/>
    </location>
</feature>
<protein>
    <recommendedName>
        <fullName evidence="4">Sugar ABC transporter ATPase</fullName>
    </recommendedName>
</protein>
<feature type="region of interest" description="Disordered" evidence="1">
    <location>
        <begin position="74"/>
        <end position="119"/>
    </location>
</feature>
<keyword evidence="3" id="KW-1185">Reference proteome</keyword>
<feature type="region of interest" description="Disordered" evidence="1">
    <location>
        <begin position="1"/>
        <end position="56"/>
    </location>
</feature>